<dbReference type="SUPFAM" id="SSF46626">
    <property type="entry name" value="Cytochrome c"/>
    <property type="match status" value="1"/>
</dbReference>
<reference evidence="1 2" key="1">
    <citation type="journal article" date="2018" name="Nat. Biotechnol.">
        <title>A standardized bacterial taxonomy based on genome phylogeny substantially revises the tree of life.</title>
        <authorList>
            <person name="Parks D.H."/>
            <person name="Chuvochina M."/>
            <person name="Waite D.W."/>
            <person name="Rinke C."/>
            <person name="Skarshewski A."/>
            <person name="Chaumeil P.A."/>
            <person name="Hugenholtz P."/>
        </authorList>
    </citation>
    <scope>NUCLEOTIDE SEQUENCE [LARGE SCALE GENOMIC DNA]</scope>
    <source>
        <strain evidence="1">UBA9380</strain>
    </source>
</reference>
<dbReference type="Gene3D" id="1.10.760.10">
    <property type="entry name" value="Cytochrome c-like domain"/>
    <property type="match status" value="1"/>
</dbReference>
<sequence>NLTDNTWLYGSNYEWIKETVMNGRQNQMPAQQGRLSEDQIQILAAYVYSLSN</sequence>
<gene>
    <name evidence="1" type="ORF">DC045_20595</name>
</gene>
<organism evidence="1 2">
    <name type="scientific">Marinobacter adhaerens</name>
    <dbReference type="NCBI Taxonomy" id="1033846"/>
    <lineage>
        <taxon>Bacteria</taxon>
        <taxon>Pseudomonadati</taxon>
        <taxon>Pseudomonadota</taxon>
        <taxon>Gammaproteobacteria</taxon>
        <taxon>Pseudomonadales</taxon>
        <taxon>Marinobacteraceae</taxon>
        <taxon>Marinobacter</taxon>
    </lineage>
</organism>
<dbReference type="GO" id="GO:0020037">
    <property type="term" value="F:heme binding"/>
    <property type="evidence" value="ECO:0007669"/>
    <property type="project" value="InterPro"/>
</dbReference>
<feature type="non-terminal residue" evidence="1">
    <location>
        <position position="1"/>
    </location>
</feature>
<evidence type="ECO:0000313" key="1">
    <source>
        <dbReference type="EMBL" id="HBC36659.1"/>
    </source>
</evidence>
<dbReference type="Proteomes" id="UP000263489">
    <property type="component" value="Unassembled WGS sequence"/>
</dbReference>
<comment type="caution">
    <text evidence="1">The sequence shown here is derived from an EMBL/GenBank/DDBJ whole genome shotgun (WGS) entry which is preliminary data.</text>
</comment>
<protein>
    <submittedName>
        <fullName evidence="1">Cytochrome C oxidase Cbb3</fullName>
    </submittedName>
</protein>
<dbReference type="InterPro" id="IPR036909">
    <property type="entry name" value="Cyt_c-like_dom_sf"/>
</dbReference>
<dbReference type="AlphaFoldDB" id="A0A352IYX6"/>
<evidence type="ECO:0000313" key="2">
    <source>
        <dbReference type="Proteomes" id="UP000263489"/>
    </source>
</evidence>
<accession>A0A352IYX6</accession>
<proteinExistence type="predicted"/>
<dbReference type="GO" id="GO:0009055">
    <property type="term" value="F:electron transfer activity"/>
    <property type="evidence" value="ECO:0007669"/>
    <property type="project" value="InterPro"/>
</dbReference>
<name>A0A352IYX6_9GAMM</name>
<dbReference type="EMBL" id="DNNA01000317">
    <property type="protein sequence ID" value="HBC36659.1"/>
    <property type="molecule type" value="Genomic_DNA"/>
</dbReference>